<keyword evidence="2" id="KW-0812">Transmembrane</keyword>
<feature type="transmembrane region" description="Helical" evidence="2">
    <location>
        <begin position="121"/>
        <end position="139"/>
    </location>
</feature>
<evidence type="ECO:0000256" key="1">
    <source>
        <dbReference type="SAM" id="MobiDB-lite"/>
    </source>
</evidence>
<feature type="transmembrane region" description="Helical" evidence="2">
    <location>
        <begin position="220"/>
        <end position="244"/>
    </location>
</feature>
<reference evidence="3 4" key="1">
    <citation type="submission" date="2023-07" db="EMBL/GenBank/DDBJ databases">
        <title>Comparative genomics of wheat-associated soil bacteria to identify genetic determinants of phenazine resistance.</title>
        <authorList>
            <person name="Mouncey N."/>
        </authorList>
    </citation>
    <scope>NUCLEOTIDE SEQUENCE [LARGE SCALE GENOMIC DNA]</scope>
    <source>
        <strain evidence="3 4">W2I7</strain>
    </source>
</reference>
<gene>
    <name evidence="3" type="ORF">QFZ46_002716</name>
</gene>
<keyword evidence="2" id="KW-1133">Transmembrane helix</keyword>
<feature type="compositionally biased region" description="Low complexity" evidence="1">
    <location>
        <begin position="319"/>
        <end position="328"/>
    </location>
</feature>
<feature type="region of interest" description="Disordered" evidence="1">
    <location>
        <begin position="309"/>
        <end position="328"/>
    </location>
</feature>
<feature type="transmembrane region" description="Helical" evidence="2">
    <location>
        <begin position="279"/>
        <end position="301"/>
    </location>
</feature>
<dbReference type="Proteomes" id="UP001239085">
    <property type="component" value="Unassembled WGS sequence"/>
</dbReference>
<comment type="caution">
    <text evidence="3">The sequence shown here is derived from an EMBL/GenBank/DDBJ whole genome shotgun (WGS) entry which is preliminary data.</text>
</comment>
<organism evidence="3 4">
    <name type="scientific">Microbacterium murale</name>
    <dbReference type="NCBI Taxonomy" id="1081040"/>
    <lineage>
        <taxon>Bacteria</taxon>
        <taxon>Bacillati</taxon>
        <taxon>Actinomycetota</taxon>
        <taxon>Actinomycetes</taxon>
        <taxon>Micrococcales</taxon>
        <taxon>Microbacteriaceae</taxon>
        <taxon>Microbacterium</taxon>
    </lineage>
</organism>
<evidence type="ECO:0008006" key="5">
    <source>
        <dbReference type="Google" id="ProtNLM"/>
    </source>
</evidence>
<feature type="transmembrane region" description="Helical" evidence="2">
    <location>
        <begin position="394"/>
        <end position="417"/>
    </location>
</feature>
<protein>
    <recommendedName>
        <fullName evidence="5">Glycosyltransferase RgtA/B/C/D-like domain-containing protein</fullName>
    </recommendedName>
</protein>
<feature type="transmembrane region" description="Helical" evidence="2">
    <location>
        <begin position="453"/>
        <end position="473"/>
    </location>
</feature>
<keyword evidence="2" id="KW-0472">Membrane</keyword>
<feature type="transmembrane region" description="Helical" evidence="2">
    <location>
        <begin position="364"/>
        <end position="382"/>
    </location>
</feature>
<dbReference type="EMBL" id="JAUSXK010000001">
    <property type="protein sequence ID" value="MDQ0644556.1"/>
    <property type="molecule type" value="Genomic_DNA"/>
</dbReference>
<sequence>MTRARSVVFWVLAAALLVGHVLVAWQSLTVWRFWEDEAFNLTVPRNLLAGLGYASDGALSGSIITLFDARISTGPAVLLPVAALLATGIDPVLAARLVPLAYWILLLAGLWVLGRRIGGRWAALVAVATPLAFTTSAGVSPIQGPADLLGEIPAAALLVWALVVLPRRAWLAGLLVGLAVQAKLIVLLALPAFAVALFLLSPGSGWARVGAFVRRSWVPLLFVALPTFLFELAALLTFGFGGFIEHLRALRDFVRSGGQLGEPTTIAQKLTTLAESWSVPVWVAVIVAAVSVVLIVGGLWISRRVPDAVSDAGSVSDTGGSASPGASSRSSSAVLYIATAAVGGLAFVAWWATASHLPLWVRHPAPGVFAFFPILAAGAVWGAQQMLRVQHLRIVSVVAASVIALGVGAGAAVHAVAATQPPWLTLETQRAAVAPLKEWVEENDVEWLAAEPWGAAVAPIVLIGAHVGLFDAASMTDVPRLTGMECATEVFVDGGMFQICAAP</sequence>
<feature type="transmembrane region" description="Helical" evidence="2">
    <location>
        <begin position="333"/>
        <end position="352"/>
    </location>
</feature>
<keyword evidence="4" id="KW-1185">Reference proteome</keyword>
<evidence type="ECO:0000313" key="3">
    <source>
        <dbReference type="EMBL" id="MDQ0644556.1"/>
    </source>
</evidence>
<name>A0ABU0PB43_9MICO</name>
<feature type="transmembrane region" description="Helical" evidence="2">
    <location>
        <begin position="169"/>
        <end position="200"/>
    </location>
</feature>
<evidence type="ECO:0000313" key="4">
    <source>
        <dbReference type="Proteomes" id="UP001239085"/>
    </source>
</evidence>
<feature type="transmembrane region" description="Helical" evidence="2">
    <location>
        <begin position="97"/>
        <end position="114"/>
    </location>
</feature>
<dbReference type="RefSeq" id="WP_307362400.1">
    <property type="nucleotide sequence ID" value="NZ_JAUSXK010000001.1"/>
</dbReference>
<accession>A0ABU0PB43</accession>
<proteinExistence type="predicted"/>
<evidence type="ECO:0000256" key="2">
    <source>
        <dbReference type="SAM" id="Phobius"/>
    </source>
</evidence>